<evidence type="ECO:0000256" key="6">
    <source>
        <dbReference type="SAM" id="SignalP"/>
    </source>
</evidence>
<evidence type="ECO:0000256" key="3">
    <source>
        <dbReference type="ARBA" id="ARBA00023237"/>
    </source>
</evidence>
<dbReference type="InterPro" id="IPR000531">
    <property type="entry name" value="Beta-barrel_TonB"/>
</dbReference>
<dbReference type="SUPFAM" id="SSF56935">
    <property type="entry name" value="Porins"/>
    <property type="match status" value="1"/>
</dbReference>
<dbReference type="Pfam" id="PF07715">
    <property type="entry name" value="Plug"/>
    <property type="match status" value="1"/>
</dbReference>
<dbReference type="Gene3D" id="2.170.130.10">
    <property type="entry name" value="TonB-dependent receptor, plug domain"/>
    <property type="match status" value="1"/>
</dbReference>
<gene>
    <name evidence="9" type="ORF">AAV99_01780</name>
</gene>
<evidence type="ECO:0000313" key="9">
    <source>
        <dbReference type="EMBL" id="KLI64374.1"/>
    </source>
</evidence>
<dbReference type="OrthoDB" id="8728606at2"/>
<dbReference type="Pfam" id="PF00593">
    <property type="entry name" value="TonB_dep_Rec_b-barrel"/>
    <property type="match status" value="1"/>
</dbReference>
<feature type="domain" description="TonB-dependent receptor plug" evidence="8">
    <location>
        <begin position="89"/>
        <end position="185"/>
    </location>
</feature>
<comment type="similarity">
    <text evidence="4">Belongs to the TonB-dependent receptor family.</text>
</comment>
<dbReference type="RefSeq" id="WP_047092236.1">
    <property type="nucleotide sequence ID" value="NZ_LBHU01000001.1"/>
</dbReference>
<dbReference type="NCBIfam" id="TIGR01782">
    <property type="entry name" value="TonB-Xanth-Caul"/>
    <property type="match status" value="1"/>
</dbReference>
<keyword evidence="10" id="KW-1185">Reference proteome</keyword>
<feature type="chain" id="PRO_5002589064" description="TonB-dependent receptor" evidence="6">
    <location>
        <begin position="31"/>
        <end position="1111"/>
    </location>
</feature>
<keyword evidence="3" id="KW-0998">Cell outer membrane</keyword>
<dbReference type="Gene3D" id="2.40.170.20">
    <property type="entry name" value="TonB-dependent receptor, beta-barrel domain"/>
    <property type="match status" value="1"/>
</dbReference>
<evidence type="ECO:0000313" key="10">
    <source>
        <dbReference type="Proteomes" id="UP000053455"/>
    </source>
</evidence>
<dbReference type="PANTHER" id="PTHR40980:SF3">
    <property type="entry name" value="TONB-DEPENDENT RECEPTOR-LIKE BETA-BARREL DOMAIN-CONTAINING PROTEIN"/>
    <property type="match status" value="1"/>
</dbReference>
<comment type="caution">
    <text evidence="9">The sequence shown here is derived from an EMBL/GenBank/DDBJ whole genome shotgun (WGS) entry which is preliminary data.</text>
</comment>
<keyword evidence="4" id="KW-0798">TonB box</keyword>
<feature type="signal peptide" evidence="6">
    <location>
        <begin position="1"/>
        <end position="30"/>
    </location>
</feature>
<protein>
    <recommendedName>
        <fullName evidence="11">TonB-dependent receptor</fullName>
    </recommendedName>
</protein>
<organism evidence="9 10">
    <name type="scientific">Aurantiacibacter marinus</name>
    <dbReference type="NCBI Taxonomy" id="874156"/>
    <lineage>
        <taxon>Bacteria</taxon>
        <taxon>Pseudomonadati</taxon>
        <taxon>Pseudomonadota</taxon>
        <taxon>Alphaproteobacteria</taxon>
        <taxon>Sphingomonadales</taxon>
        <taxon>Erythrobacteraceae</taxon>
        <taxon>Aurantiacibacter</taxon>
    </lineage>
</organism>
<dbReference type="PANTHER" id="PTHR40980">
    <property type="entry name" value="PLUG DOMAIN-CONTAINING PROTEIN"/>
    <property type="match status" value="1"/>
</dbReference>
<dbReference type="PATRIC" id="fig|874156.12.peg.370"/>
<dbReference type="STRING" id="874156.GCA_001021555_00924"/>
<reference evidence="9 10" key="1">
    <citation type="submission" date="2015-04" db="EMBL/GenBank/DDBJ databases">
        <title>The draft genome sequence of Erythrobacter marinus HWDM-33.</title>
        <authorList>
            <person name="Zhuang L."/>
            <person name="Liu Y."/>
            <person name="Shao Z."/>
        </authorList>
    </citation>
    <scope>NUCLEOTIDE SEQUENCE [LARGE SCALE GENOMIC DNA]</scope>
    <source>
        <strain evidence="9 10">HWDM-33</strain>
    </source>
</reference>
<dbReference type="InterPro" id="IPR037066">
    <property type="entry name" value="Plug_dom_sf"/>
</dbReference>
<dbReference type="InterPro" id="IPR010104">
    <property type="entry name" value="TonB_rcpt_bac"/>
</dbReference>
<feature type="domain" description="TonB-dependent receptor-like beta-barrel" evidence="7">
    <location>
        <begin position="648"/>
        <end position="1078"/>
    </location>
</feature>
<name>A0A0H0XPX1_9SPHN</name>
<dbReference type="EMBL" id="LBHU01000001">
    <property type="protein sequence ID" value="KLI64374.1"/>
    <property type="molecule type" value="Genomic_DNA"/>
</dbReference>
<sequence length="1111" mass="120565">MKYNYARSFSSLLMAGVAASTLCMPLHALAQDQQNAEEASRQPQAAGQQTAPPVTVASPPAAEDQIVVTGIRASLEDALDIRRNADVILDGISSDDIGSTPDLNLGEALARIPGVQINREAGRRDATISVRGLPGRFTKTTIMGQTIASTTRGNNTGNPFGIFESAIFNGANVIKSFTADTPSGGLAAQVDLRLTGALDRRDGFVARAELGYEETTQDWNPAFFVSGAEHLSDRFALYGAVAYSAQSFRRDTFRVNAYNAFGQAQIDGIAAGTSPSGIGETVGLVANPAFDISAVGANGLDNAVIFPREIRQFVETSDGSRVSASAGMGYEVSDNLSLRVDGIFTRRDFNAANQDIFLVNPNPANAIISPLSNPLSVGVVDYNDDGIEENVFLVSRILASDQTTAIGNRNFPSFDQSWAIYPQLNFENDQWRIDVIGTYSEAESFARLNQYDVRVRERGGRRDNNFDGIDDLGTGQTAIFDTGAGNLDQIFIRNFVPASLLTVTPGTGQNWSLESSTIGARFNVPTVSPSGSTFNSPVSFLIAGFTDEVARDVTSIDFDVARKFEGSVITEVAVGGFYSRENALRTRVENGVLGADFTALTDDVFRLNDGVSRGGEYLGGSIPGAELENFLSLDIPLVEGALLPITNTPITGITANFNAANLRSFFPELTNASAQSVTYEEMLAALPANPGTGYSQRLPQRRVIDDNYATARETVEAYAMLKFDVSEVSDFGLRGNIGGRYVRTDLSGSLEPISTEFYDNLAAIRAANGGAPLEFRSGAFTQFPLENNTFERFLPSVNLIYEITPNLVLRAAYYQTFEAFDLAEFSPSPTIIVDNEPGGDPDDPAAPINLGSDGNPIPSTVVDVSGLDISPRRSNAFDLGLSWYNRPGSVVSVGFFRKSLINDITRFRGFCPNGETLSFEGRTFTDLRTSLSGPNANQCVFTNDLGDEQRVRINVSQNNPDTINVTGFEAQIQQRLDFLPGPLENTGFVVNYTRVRSGGANDVQLFNVAEDTFNIIGYYEDDLFQARLAYNNQSEIQREGSGSFTGGSTLIAPRDQLDFSGAIKPARNFELRFEVFNITNSSRREYVGFEELLRVYEYDGRTYSMSATYRF</sequence>
<dbReference type="GO" id="GO:0009279">
    <property type="term" value="C:cell outer membrane"/>
    <property type="evidence" value="ECO:0007669"/>
    <property type="project" value="UniProtKB-SubCell"/>
</dbReference>
<evidence type="ECO:0000256" key="5">
    <source>
        <dbReference type="SAM" id="MobiDB-lite"/>
    </source>
</evidence>
<dbReference type="InterPro" id="IPR012910">
    <property type="entry name" value="Plug_dom"/>
</dbReference>
<dbReference type="InterPro" id="IPR036942">
    <property type="entry name" value="Beta-barrel_TonB_sf"/>
</dbReference>
<evidence type="ECO:0000259" key="8">
    <source>
        <dbReference type="Pfam" id="PF07715"/>
    </source>
</evidence>
<evidence type="ECO:0000256" key="1">
    <source>
        <dbReference type="ARBA" id="ARBA00004442"/>
    </source>
</evidence>
<dbReference type="AlphaFoldDB" id="A0A0H0XPX1"/>
<dbReference type="Proteomes" id="UP000053455">
    <property type="component" value="Unassembled WGS sequence"/>
</dbReference>
<evidence type="ECO:0000256" key="2">
    <source>
        <dbReference type="ARBA" id="ARBA00023136"/>
    </source>
</evidence>
<keyword evidence="6" id="KW-0732">Signal</keyword>
<accession>A0A0H0XPX1</accession>
<proteinExistence type="inferred from homology"/>
<keyword evidence="2 4" id="KW-0472">Membrane</keyword>
<feature type="region of interest" description="Disordered" evidence="5">
    <location>
        <begin position="34"/>
        <end position="61"/>
    </location>
</feature>
<comment type="subcellular location">
    <subcellularLocation>
        <location evidence="1 4">Cell outer membrane</location>
    </subcellularLocation>
</comment>
<feature type="compositionally biased region" description="Low complexity" evidence="5">
    <location>
        <begin position="42"/>
        <end position="61"/>
    </location>
</feature>
<evidence type="ECO:0000256" key="4">
    <source>
        <dbReference type="RuleBase" id="RU003357"/>
    </source>
</evidence>
<evidence type="ECO:0008006" key="11">
    <source>
        <dbReference type="Google" id="ProtNLM"/>
    </source>
</evidence>
<evidence type="ECO:0000259" key="7">
    <source>
        <dbReference type="Pfam" id="PF00593"/>
    </source>
</evidence>